<evidence type="ECO:0000313" key="2">
    <source>
        <dbReference type="Proteomes" id="UP000183832"/>
    </source>
</evidence>
<name>A0A1J1HZI3_9DIPT</name>
<dbReference type="AlphaFoldDB" id="A0A1J1HZI3"/>
<dbReference type="EMBL" id="CVRI01000037">
    <property type="protein sequence ID" value="CRK93512.1"/>
    <property type="molecule type" value="Genomic_DNA"/>
</dbReference>
<protein>
    <submittedName>
        <fullName evidence="1">CLUMA_CG007045, isoform A</fullName>
    </submittedName>
</protein>
<gene>
    <name evidence="1" type="ORF">CLUMA_CG007045</name>
</gene>
<dbReference type="Proteomes" id="UP000183832">
    <property type="component" value="Unassembled WGS sequence"/>
</dbReference>
<proteinExistence type="predicted"/>
<evidence type="ECO:0000313" key="1">
    <source>
        <dbReference type="EMBL" id="CRK93512.1"/>
    </source>
</evidence>
<accession>A0A1J1HZI3</accession>
<reference evidence="1 2" key="1">
    <citation type="submission" date="2015-04" db="EMBL/GenBank/DDBJ databases">
        <authorList>
            <person name="Syromyatnikov M.Y."/>
            <person name="Popov V.N."/>
        </authorList>
    </citation>
    <scope>NUCLEOTIDE SEQUENCE [LARGE SCALE GENOMIC DNA]</scope>
</reference>
<keyword evidence="2" id="KW-1185">Reference proteome</keyword>
<sequence length="139" mass="16084">MSATILPSQGFKLNIFSLWTTCKSSRDESSKLPTVHAQKEIIKKLSNDHLDNDFENMLNYATSKTLFQLVFSASRQQLTFKFLQVDESVFNVKFYSGECQISSRHSQVDLHMSHMLGTKFLFLLCFSFTRKDKENLNEV</sequence>
<organism evidence="1 2">
    <name type="scientific">Clunio marinus</name>
    <dbReference type="NCBI Taxonomy" id="568069"/>
    <lineage>
        <taxon>Eukaryota</taxon>
        <taxon>Metazoa</taxon>
        <taxon>Ecdysozoa</taxon>
        <taxon>Arthropoda</taxon>
        <taxon>Hexapoda</taxon>
        <taxon>Insecta</taxon>
        <taxon>Pterygota</taxon>
        <taxon>Neoptera</taxon>
        <taxon>Endopterygota</taxon>
        <taxon>Diptera</taxon>
        <taxon>Nematocera</taxon>
        <taxon>Chironomoidea</taxon>
        <taxon>Chironomidae</taxon>
        <taxon>Clunio</taxon>
    </lineage>
</organism>